<evidence type="ECO:0000313" key="4">
    <source>
        <dbReference type="Proteomes" id="UP000271603"/>
    </source>
</evidence>
<dbReference type="NCBIfam" id="NF045617">
    <property type="entry name" value="mostly_LP"/>
    <property type="match status" value="1"/>
</dbReference>
<dbReference type="EMBL" id="LR134155">
    <property type="protein sequence ID" value="VEA71578.1"/>
    <property type="molecule type" value="Genomic_DNA"/>
</dbReference>
<dbReference type="Proteomes" id="UP000271603">
    <property type="component" value="Chromosome"/>
</dbReference>
<feature type="signal peptide" evidence="1">
    <location>
        <begin position="1"/>
        <end position="23"/>
    </location>
</feature>
<gene>
    <name evidence="3" type="ORF">NCTC9419_03142</name>
</gene>
<sequence>MQRTLLIAVVLFLLTGCPGPADRAVPRIPATVVVKDNSICPLSPMRAGEQITALQIYSDAGDKLIKLLDDAPVYAPQDGCLPLFGYAFLPGKNYVVAYDVAALNQAESHLIVAEFSVSSDLNGKISVGD</sequence>
<keyword evidence="1" id="KW-0732">Signal</keyword>
<dbReference type="InterPro" id="IPR054657">
    <property type="entry name" value="T6SS_periplasmic_put"/>
</dbReference>
<feature type="chain" id="PRO_5018608549" description="DUF7480 domain-containing protein" evidence="1">
    <location>
        <begin position="24"/>
        <end position="129"/>
    </location>
</feature>
<dbReference type="PROSITE" id="PS51257">
    <property type="entry name" value="PROKAR_LIPOPROTEIN"/>
    <property type="match status" value="1"/>
</dbReference>
<evidence type="ECO:0000313" key="3">
    <source>
        <dbReference type="EMBL" id="VEA71578.1"/>
    </source>
</evidence>
<dbReference type="InterPro" id="IPR055903">
    <property type="entry name" value="DUF7480"/>
</dbReference>
<protein>
    <recommendedName>
        <fullName evidence="2">DUF7480 domain-containing protein</fullName>
    </recommendedName>
</protein>
<accession>A0A3S4JSM3</accession>
<dbReference type="Pfam" id="PF24295">
    <property type="entry name" value="DUF7480"/>
    <property type="match status" value="1"/>
</dbReference>
<name>A0A3S4JSM3_SERRU</name>
<feature type="domain" description="DUF7480" evidence="2">
    <location>
        <begin position="28"/>
        <end position="119"/>
    </location>
</feature>
<dbReference type="AlphaFoldDB" id="A0A3S4JSM3"/>
<evidence type="ECO:0000256" key="1">
    <source>
        <dbReference type="SAM" id="SignalP"/>
    </source>
</evidence>
<evidence type="ECO:0000259" key="2">
    <source>
        <dbReference type="Pfam" id="PF24295"/>
    </source>
</evidence>
<reference evidence="3 4" key="1">
    <citation type="submission" date="2018-12" db="EMBL/GenBank/DDBJ databases">
        <authorList>
            <consortium name="Pathogen Informatics"/>
        </authorList>
    </citation>
    <scope>NUCLEOTIDE SEQUENCE [LARGE SCALE GENOMIC DNA]</scope>
    <source>
        <strain evidence="3 4">NCTC9419</strain>
    </source>
</reference>
<proteinExistence type="predicted"/>
<organism evidence="3 4">
    <name type="scientific">Serratia rubidaea</name>
    <name type="common">Serratia marinorubra</name>
    <dbReference type="NCBI Taxonomy" id="61652"/>
    <lineage>
        <taxon>Bacteria</taxon>
        <taxon>Pseudomonadati</taxon>
        <taxon>Pseudomonadota</taxon>
        <taxon>Gammaproteobacteria</taxon>
        <taxon>Enterobacterales</taxon>
        <taxon>Yersiniaceae</taxon>
        <taxon>Serratia</taxon>
    </lineage>
</organism>